<evidence type="ECO:0000313" key="10">
    <source>
        <dbReference type="EMBL" id="MBB4100334.1"/>
    </source>
</evidence>
<dbReference type="CDD" id="cd02135">
    <property type="entry name" value="YdjA-like"/>
    <property type="match status" value="1"/>
</dbReference>
<keyword evidence="6 7" id="KW-0520">NAD</keyword>
<organism evidence="10 11">
    <name type="scientific">Sphingomonas kyeonggiensis</name>
    <dbReference type="NCBI Taxonomy" id="1268553"/>
    <lineage>
        <taxon>Bacteria</taxon>
        <taxon>Pseudomonadati</taxon>
        <taxon>Pseudomonadota</taxon>
        <taxon>Alphaproteobacteria</taxon>
        <taxon>Sphingomonadales</taxon>
        <taxon>Sphingomonadaceae</taxon>
        <taxon>Sphingomonas</taxon>
    </lineage>
</organism>
<dbReference type="SUPFAM" id="SSF55469">
    <property type="entry name" value="FMN-dependent nitroreductase-like"/>
    <property type="match status" value="1"/>
</dbReference>
<evidence type="ECO:0000313" key="11">
    <source>
        <dbReference type="Proteomes" id="UP000557392"/>
    </source>
</evidence>
<dbReference type="PANTHER" id="PTHR43821:SF1">
    <property type="entry name" value="NAD(P)H NITROREDUCTASE YDJA-RELATED"/>
    <property type="match status" value="1"/>
</dbReference>
<feature type="binding site" description="in other chain" evidence="8">
    <location>
        <begin position="19"/>
        <end position="21"/>
    </location>
    <ligand>
        <name>FMN</name>
        <dbReference type="ChEBI" id="CHEBI:58210"/>
        <note>ligand shared between dimeric partners</note>
    </ligand>
</feature>
<protein>
    <recommendedName>
        <fullName evidence="7">Putative NAD(P)H nitroreductase</fullName>
        <ecNumber evidence="7">1.-.-.-</ecNumber>
    </recommendedName>
</protein>
<comment type="caution">
    <text evidence="10">The sequence shown here is derived from an EMBL/GenBank/DDBJ whole genome shotgun (WGS) entry which is preliminary data.</text>
</comment>
<dbReference type="AlphaFoldDB" id="A0A7W6JVH1"/>
<dbReference type="InterPro" id="IPR000415">
    <property type="entry name" value="Nitroreductase-like"/>
</dbReference>
<evidence type="ECO:0000256" key="1">
    <source>
        <dbReference type="ARBA" id="ARBA00007118"/>
    </source>
</evidence>
<dbReference type="PANTHER" id="PTHR43821">
    <property type="entry name" value="NAD(P)H NITROREDUCTASE YDJA-RELATED"/>
    <property type="match status" value="1"/>
</dbReference>
<evidence type="ECO:0000256" key="2">
    <source>
        <dbReference type="ARBA" id="ARBA00022630"/>
    </source>
</evidence>
<evidence type="ECO:0000256" key="4">
    <source>
        <dbReference type="ARBA" id="ARBA00022857"/>
    </source>
</evidence>
<evidence type="ECO:0000259" key="9">
    <source>
        <dbReference type="Pfam" id="PF00881"/>
    </source>
</evidence>
<evidence type="ECO:0000256" key="5">
    <source>
        <dbReference type="ARBA" id="ARBA00023002"/>
    </source>
</evidence>
<dbReference type="InterPro" id="IPR052530">
    <property type="entry name" value="NAD(P)H_nitroreductase"/>
</dbReference>
<name>A0A7W6JVH1_9SPHN</name>
<keyword evidence="3 7" id="KW-0288">FMN</keyword>
<evidence type="ECO:0000256" key="6">
    <source>
        <dbReference type="ARBA" id="ARBA00023027"/>
    </source>
</evidence>
<evidence type="ECO:0000256" key="7">
    <source>
        <dbReference type="PIRNR" id="PIRNR000232"/>
    </source>
</evidence>
<keyword evidence="11" id="KW-1185">Reference proteome</keyword>
<dbReference type="PIRSF" id="PIRSF000232">
    <property type="entry name" value="YdjA"/>
    <property type="match status" value="1"/>
</dbReference>
<reference evidence="10 11" key="1">
    <citation type="submission" date="2020-08" db="EMBL/GenBank/DDBJ databases">
        <title>Genomic Encyclopedia of Type Strains, Phase IV (KMG-IV): sequencing the most valuable type-strain genomes for metagenomic binning, comparative biology and taxonomic classification.</title>
        <authorList>
            <person name="Goeker M."/>
        </authorList>
    </citation>
    <scope>NUCLEOTIDE SEQUENCE [LARGE SCALE GENOMIC DNA]</scope>
    <source>
        <strain evidence="10 11">DSM 101806</strain>
    </source>
</reference>
<dbReference type="Proteomes" id="UP000557392">
    <property type="component" value="Unassembled WGS sequence"/>
</dbReference>
<feature type="domain" description="Nitroreductase" evidence="9">
    <location>
        <begin position="17"/>
        <end position="173"/>
    </location>
</feature>
<proteinExistence type="inferred from homology"/>
<keyword evidence="2 7" id="KW-0285">Flavoprotein</keyword>
<dbReference type="GO" id="GO:0016491">
    <property type="term" value="F:oxidoreductase activity"/>
    <property type="evidence" value="ECO:0007669"/>
    <property type="project" value="UniProtKB-UniRule"/>
</dbReference>
<evidence type="ECO:0000256" key="8">
    <source>
        <dbReference type="PIRSR" id="PIRSR000232-1"/>
    </source>
</evidence>
<evidence type="ECO:0000256" key="3">
    <source>
        <dbReference type="ARBA" id="ARBA00022643"/>
    </source>
</evidence>
<comment type="cofactor">
    <cofactor evidence="8">
        <name>FMN</name>
        <dbReference type="ChEBI" id="CHEBI:58210"/>
    </cofactor>
    <text evidence="8">Binds 1 FMN per subunit.</text>
</comment>
<dbReference type="Gene3D" id="3.40.109.10">
    <property type="entry name" value="NADH Oxidase"/>
    <property type="match status" value="1"/>
</dbReference>
<keyword evidence="4 7" id="KW-0521">NADP</keyword>
<dbReference type="EMBL" id="JACIEH010000003">
    <property type="protein sequence ID" value="MBB4100334.1"/>
    <property type="molecule type" value="Genomic_DNA"/>
</dbReference>
<comment type="similarity">
    <text evidence="1 7">Belongs to the nitroreductase family.</text>
</comment>
<keyword evidence="5 7" id="KW-0560">Oxidoreductase</keyword>
<dbReference type="InterPro" id="IPR026021">
    <property type="entry name" value="YdjA-like"/>
</dbReference>
<dbReference type="InterPro" id="IPR029479">
    <property type="entry name" value="Nitroreductase"/>
</dbReference>
<feature type="binding site" evidence="8">
    <location>
        <position position="50"/>
    </location>
    <ligand>
        <name>FMN</name>
        <dbReference type="ChEBI" id="CHEBI:58210"/>
        <note>ligand shared between dimeric partners</note>
    </ligand>
</feature>
<sequence length="202" mass="21710">MPGMIFNDTSSPLSLLRTRRSGKPRDLVAPGPSPEQIDAMIAIAARTPDHGKLFPWRFVTVPDEARQALGEKLAAILRSEKADCTARDEEAAIQFATQAPALVVVLSAPVVPHKIPVWEQELSAGAVCMNLLHAAHAMGFAGGWLTGWAAYSDAVRDLFGTEGQKIAGFVFIGTPAHPLEERPRPDVSEIAHTWNPGYGPQG</sequence>
<feature type="binding site" evidence="8">
    <location>
        <position position="46"/>
    </location>
    <ligand>
        <name>FMN</name>
        <dbReference type="ChEBI" id="CHEBI:58210"/>
        <note>ligand shared between dimeric partners</note>
    </ligand>
</feature>
<feature type="binding site" description="in other chain" evidence="8">
    <location>
        <begin position="144"/>
        <end position="146"/>
    </location>
    <ligand>
        <name>FMN</name>
        <dbReference type="ChEBI" id="CHEBI:58210"/>
        <note>ligand shared between dimeric partners</note>
    </ligand>
</feature>
<dbReference type="Pfam" id="PF00881">
    <property type="entry name" value="Nitroreductase"/>
    <property type="match status" value="1"/>
</dbReference>
<dbReference type="EC" id="1.-.-.-" evidence="7"/>
<gene>
    <name evidence="10" type="ORF">GGR46_003906</name>
</gene>
<accession>A0A7W6JVH1</accession>